<sequence>MANLQKLVEDGTEVEFDPLAGYVEDRIREVARPRSRSGKLHSYQFFTNKWRYEIPVVMETSADAVQINTWAKDNTELTFYPDLINSPATTRTVHIVNETDPLQLMEYEWKDRYEGTIFLEEI</sequence>
<reference evidence="1" key="1">
    <citation type="journal article" date="2014" name="Front. Microbiol.">
        <title>High frequency of phylogenetically diverse reductive dehalogenase-homologous genes in deep subseafloor sedimentary metagenomes.</title>
        <authorList>
            <person name="Kawai M."/>
            <person name="Futagami T."/>
            <person name="Toyoda A."/>
            <person name="Takaki Y."/>
            <person name="Nishi S."/>
            <person name="Hori S."/>
            <person name="Arai W."/>
            <person name="Tsubouchi T."/>
            <person name="Morono Y."/>
            <person name="Uchiyama I."/>
            <person name="Ito T."/>
            <person name="Fujiyama A."/>
            <person name="Inagaki F."/>
            <person name="Takami H."/>
        </authorList>
    </citation>
    <scope>NUCLEOTIDE SEQUENCE</scope>
    <source>
        <strain evidence="1">Expedition CK06-06</strain>
    </source>
</reference>
<dbReference type="EMBL" id="BARU01006306">
    <property type="protein sequence ID" value="GAH46682.1"/>
    <property type="molecule type" value="Genomic_DNA"/>
</dbReference>
<organism evidence="1">
    <name type="scientific">marine sediment metagenome</name>
    <dbReference type="NCBI Taxonomy" id="412755"/>
    <lineage>
        <taxon>unclassified sequences</taxon>
        <taxon>metagenomes</taxon>
        <taxon>ecological metagenomes</taxon>
    </lineage>
</organism>
<name>X1FNX7_9ZZZZ</name>
<protein>
    <submittedName>
        <fullName evidence="1">Uncharacterized protein</fullName>
    </submittedName>
</protein>
<proteinExistence type="predicted"/>
<comment type="caution">
    <text evidence="1">The sequence shown here is derived from an EMBL/GenBank/DDBJ whole genome shotgun (WGS) entry which is preliminary data.</text>
</comment>
<gene>
    <name evidence="1" type="ORF">S03H2_12394</name>
</gene>
<accession>X1FNX7</accession>
<evidence type="ECO:0000313" key="1">
    <source>
        <dbReference type="EMBL" id="GAH46682.1"/>
    </source>
</evidence>
<dbReference type="AlphaFoldDB" id="X1FNX7"/>